<organism evidence="1 2">
    <name type="scientific">Apiospora saccharicola</name>
    <dbReference type="NCBI Taxonomy" id="335842"/>
    <lineage>
        <taxon>Eukaryota</taxon>
        <taxon>Fungi</taxon>
        <taxon>Dikarya</taxon>
        <taxon>Ascomycota</taxon>
        <taxon>Pezizomycotina</taxon>
        <taxon>Sordariomycetes</taxon>
        <taxon>Xylariomycetidae</taxon>
        <taxon>Amphisphaeriales</taxon>
        <taxon>Apiosporaceae</taxon>
        <taxon>Apiospora</taxon>
    </lineage>
</organism>
<sequence>MNNSSSVALQYFAYSEISLPTPPINIHVPYALRQQYMSGRDSVNLLELENNDPQRRTSFLADGPHFESPMLRFGNRATGVWVKMNS</sequence>
<accession>A0ABR1W150</accession>
<comment type="caution">
    <text evidence="1">The sequence shown here is derived from an EMBL/GenBank/DDBJ whole genome shotgun (WGS) entry which is preliminary data.</text>
</comment>
<reference evidence="1 2" key="1">
    <citation type="submission" date="2023-01" db="EMBL/GenBank/DDBJ databases">
        <title>Analysis of 21 Apiospora genomes using comparative genomics revels a genus with tremendous synthesis potential of carbohydrate active enzymes and secondary metabolites.</title>
        <authorList>
            <person name="Sorensen T."/>
        </authorList>
    </citation>
    <scope>NUCLEOTIDE SEQUENCE [LARGE SCALE GENOMIC DNA]</scope>
    <source>
        <strain evidence="1 2">CBS 83171</strain>
    </source>
</reference>
<gene>
    <name evidence="1" type="ORF">PG996_003372</name>
</gene>
<evidence type="ECO:0000313" key="1">
    <source>
        <dbReference type="EMBL" id="KAK8077202.1"/>
    </source>
</evidence>
<dbReference type="EMBL" id="JAQQWM010000002">
    <property type="protein sequence ID" value="KAK8077202.1"/>
    <property type="molecule type" value="Genomic_DNA"/>
</dbReference>
<protein>
    <submittedName>
        <fullName evidence="1">Uncharacterized protein</fullName>
    </submittedName>
</protein>
<proteinExistence type="predicted"/>
<dbReference type="Proteomes" id="UP001446871">
    <property type="component" value="Unassembled WGS sequence"/>
</dbReference>
<keyword evidence="2" id="KW-1185">Reference proteome</keyword>
<name>A0ABR1W150_9PEZI</name>
<evidence type="ECO:0000313" key="2">
    <source>
        <dbReference type="Proteomes" id="UP001446871"/>
    </source>
</evidence>